<dbReference type="InterPro" id="IPR016174">
    <property type="entry name" value="Di-haem_cyt_TM"/>
</dbReference>
<dbReference type="InterPro" id="IPR011577">
    <property type="entry name" value="Cyt_b561_bac/Ni-Hgenase"/>
</dbReference>
<dbReference type="GO" id="GO:0020037">
    <property type="term" value="F:heme binding"/>
    <property type="evidence" value="ECO:0007669"/>
    <property type="project" value="TreeGrafter"/>
</dbReference>
<dbReference type="GO" id="GO:0046872">
    <property type="term" value="F:metal ion binding"/>
    <property type="evidence" value="ECO:0007669"/>
    <property type="project" value="UniProtKB-KW"/>
</dbReference>
<dbReference type="EMBL" id="CP098827">
    <property type="protein sequence ID" value="XBO72670.1"/>
    <property type="molecule type" value="Genomic_DNA"/>
</dbReference>
<dbReference type="SUPFAM" id="SSF81342">
    <property type="entry name" value="Transmembrane di-heme cytochromes"/>
    <property type="match status" value="1"/>
</dbReference>
<dbReference type="GO" id="GO:0005886">
    <property type="term" value="C:plasma membrane"/>
    <property type="evidence" value="ECO:0007669"/>
    <property type="project" value="UniProtKB-SubCell"/>
</dbReference>
<comment type="subcellular location">
    <subcellularLocation>
        <location evidence="2">Cell membrane</location>
        <topology evidence="2">Multi-pass membrane protein</topology>
    </subcellularLocation>
</comment>
<evidence type="ECO:0000256" key="5">
    <source>
        <dbReference type="ARBA" id="ARBA00022617"/>
    </source>
</evidence>
<keyword evidence="8" id="KW-0249">Electron transport</keyword>
<keyword evidence="4" id="KW-1003">Cell membrane</keyword>
<dbReference type="GO" id="GO:0009055">
    <property type="term" value="F:electron transfer activity"/>
    <property type="evidence" value="ECO:0007669"/>
    <property type="project" value="InterPro"/>
</dbReference>
<evidence type="ECO:0000256" key="3">
    <source>
        <dbReference type="ARBA" id="ARBA00022448"/>
    </source>
</evidence>
<evidence type="ECO:0000256" key="10">
    <source>
        <dbReference type="ARBA" id="ARBA00023004"/>
    </source>
</evidence>
<keyword evidence="11 13" id="KW-0472">Membrane</keyword>
<evidence type="ECO:0000256" key="11">
    <source>
        <dbReference type="ARBA" id="ARBA00023136"/>
    </source>
</evidence>
<keyword evidence="10" id="KW-0408">Iron</keyword>
<evidence type="ECO:0000256" key="2">
    <source>
        <dbReference type="ARBA" id="ARBA00004651"/>
    </source>
</evidence>
<dbReference type="PANTHER" id="PTHR30529">
    <property type="entry name" value="CYTOCHROME B561"/>
    <property type="match status" value="1"/>
</dbReference>
<evidence type="ECO:0000259" key="14">
    <source>
        <dbReference type="Pfam" id="PF01292"/>
    </source>
</evidence>
<evidence type="ECO:0000313" key="15">
    <source>
        <dbReference type="EMBL" id="XBO72670.1"/>
    </source>
</evidence>
<evidence type="ECO:0000256" key="7">
    <source>
        <dbReference type="ARBA" id="ARBA00022723"/>
    </source>
</evidence>
<proteinExistence type="inferred from homology"/>
<keyword evidence="7" id="KW-0479">Metal-binding</keyword>
<evidence type="ECO:0000256" key="9">
    <source>
        <dbReference type="ARBA" id="ARBA00022989"/>
    </source>
</evidence>
<dbReference type="PANTHER" id="PTHR30529:SF1">
    <property type="entry name" value="CYTOCHROME B561 HOMOLOG 2"/>
    <property type="match status" value="1"/>
</dbReference>
<dbReference type="GO" id="GO:0022904">
    <property type="term" value="P:respiratory electron transport chain"/>
    <property type="evidence" value="ECO:0007669"/>
    <property type="project" value="InterPro"/>
</dbReference>
<keyword evidence="6 13" id="KW-0812">Transmembrane</keyword>
<evidence type="ECO:0000256" key="12">
    <source>
        <dbReference type="ARBA" id="ARBA00037975"/>
    </source>
</evidence>
<accession>A0AAU7KMR9</accession>
<feature type="transmembrane region" description="Helical" evidence="13">
    <location>
        <begin position="53"/>
        <end position="71"/>
    </location>
</feature>
<evidence type="ECO:0000256" key="13">
    <source>
        <dbReference type="SAM" id="Phobius"/>
    </source>
</evidence>
<keyword evidence="5" id="KW-0349">Heme</keyword>
<reference evidence="15" key="1">
    <citation type="submission" date="2022-06" db="EMBL/GenBank/DDBJ databases">
        <title>A novel DMS-producing enzyme.</title>
        <authorList>
            <person name="Zhang Y."/>
        </authorList>
    </citation>
    <scope>NUCLEOTIDE SEQUENCE</scope>
    <source>
        <strain evidence="15">RT37</strain>
    </source>
</reference>
<feature type="transmembrane region" description="Helical" evidence="13">
    <location>
        <begin position="83"/>
        <end position="104"/>
    </location>
</feature>
<keyword evidence="3" id="KW-0813">Transport</keyword>
<feature type="transmembrane region" description="Helical" evidence="13">
    <location>
        <begin position="142"/>
        <end position="160"/>
    </location>
</feature>
<protein>
    <submittedName>
        <fullName evidence="15">Cytochrome b</fullName>
    </submittedName>
</protein>
<comment type="similarity">
    <text evidence="12">Belongs to the cytochrome b561 family.</text>
</comment>
<sequence length="181" mass="20311">MPITDTPDRYGSISRFFHWAIAALVVWQLVTASARFLFEDSWLDELLWGSHKPVGLTILVLMLLRVSWALINQRRRPARVNLASHLGHVALYGLLILIPSIALLRQYGSGRAFSPFGIELMAGFEGDEIAWMEAPANLLHGWLGWALFALALGHVVMAVLHRVSRHSPDVLPRMTNVTPRD</sequence>
<dbReference type="AlphaFoldDB" id="A0AAU7KMR9"/>
<dbReference type="Pfam" id="PF01292">
    <property type="entry name" value="Ni_hydr_CYTB"/>
    <property type="match status" value="1"/>
</dbReference>
<feature type="transmembrane region" description="Helical" evidence="13">
    <location>
        <begin position="16"/>
        <end position="38"/>
    </location>
</feature>
<name>A0AAU7KMR9_9GAMM</name>
<evidence type="ECO:0000256" key="1">
    <source>
        <dbReference type="ARBA" id="ARBA00001970"/>
    </source>
</evidence>
<evidence type="ECO:0000256" key="8">
    <source>
        <dbReference type="ARBA" id="ARBA00022982"/>
    </source>
</evidence>
<keyword evidence="9 13" id="KW-1133">Transmembrane helix</keyword>
<dbReference type="InterPro" id="IPR052168">
    <property type="entry name" value="Cytochrome_b561_oxidase"/>
</dbReference>
<evidence type="ECO:0000256" key="4">
    <source>
        <dbReference type="ARBA" id="ARBA00022475"/>
    </source>
</evidence>
<feature type="domain" description="Cytochrome b561 bacterial/Ni-hydrogenase" evidence="14">
    <location>
        <begin position="9"/>
        <end position="175"/>
    </location>
</feature>
<organism evidence="15">
    <name type="scientific">Halomonas sp. RT37</name>
    <dbReference type="NCBI Taxonomy" id="2950872"/>
    <lineage>
        <taxon>Bacteria</taxon>
        <taxon>Pseudomonadati</taxon>
        <taxon>Pseudomonadota</taxon>
        <taxon>Gammaproteobacteria</taxon>
        <taxon>Oceanospirillales</taxon>
        <taxon>Halomonadaceae</taxon>
        <taxon>Halomonas</taxon>
    </lineage>
</organism>
<comment type="cofactor">
    <cofactor evidence="1">
        <name>heme b</name>
        <dbReference type="ChEBI" id="CHEBI:60344"/>
    </cofactor>
</comment>
<gene>
    <name evidence="15" type="ORF">NFG58_08210</name>
</gene>
<evidence type="ECO:0000256" key="6">
    <source>
        <dbReference type="ARBA" id="ARBA00022692"/>
    </source>
</evidence>
<dbReference type="RefSeq" id="WP_045994270.1">
    <property type="nucleotide sequence ID" value="NZ_CP098827.1"/>
</dbReference>